<comment type="subcellular location">
    <subcellularLocation>
        <location evidence="1">Cell membrane</location>
        <topology evidence="1">Multi-pass membrane protein</topology>
    </subcellularLocation>
</comment>
<feature type="transmembrane region" description="Helical" evidence="8">
    <location>
        <begin position="15"/>
        <end position="34"/>
    </location>
</feature>
<dbReference type="GO" id="GO:0009103">
    <property type="term" value="P:lipopolysaccharide biosynthetic process"/>
    <property type="evidence" value="ECO:0007669"/>
    <property type="project" value="UniProtKB-ARBA"/>
</dbReference>
<dbReference type="AlphaFoldDB" id="A0A927CDC6"/>
<keyword evidence="5 8" id="KW-0812">Transmembrane</keyword>
<evidence type="ECO:0000256" key="1">
    <source>
        <dbReference type="ARBA" id="ARBA00004651"/>
    </source>
</evidence>
<feature type="domain" description="Glycosyltransferase RgtA/B/C/D-like" evidence="9">
    <location>
        <begin position="82"/>
        <end position="234"/>
    </location>
</feature>
<evidence type="ECO:0000313" key="11">
    <source>
        <dbReference type="Proteomes" id="UP000639396"/>
    </source>
</evidence>
<dbReference type="GO" id="GO:0005886">
    <property type="term" value="C:plasma membrane"/>
    <property type="evidence" value="ECO:0007669"/>
    <property type="project" value="UniProtKB-SubCell"/>
</dbReference>
<evidence type="ECO:0000259" key="9">
    <source>
        <dbReference type="Pfam" id="PF13231"/>
    </source>
</evidence>
<feature type="transmembrane region" description="Helical" evidence="8">
    <location>
        <begin position="76"/>
        <end position="92"/>
    </location>
</feature>
<evidence type="ECO:0000256" key="6">
    <source>
        <dbReference type="ARBA" id="ARBA00022989"/>
    </source>
</evidence>
<comment type="caution">
    <text evidence="10">The sequence shown here is derived from an EMBL/GenBank/DDBJ whole genome shotgun (WGS) entry which is preliminary data.</text>
</comment>
<proteinExistence type="predicted"/>
<keyword evidence="11" id="KW-1185">Reference proteome</keyword>
<feature type="transmembrane region" description="Helical" evidence="8">
    <location>
        <begin position="98"/>
        <end position="114"/>
    </location>
</feature>
<feature type="transmembrane region" description="Helical" evidence="8">
    <location>
        <begin position="121"/>
        <end position="137"/>
    </location>
</feature>
<feature type="transmembrane region" description="Helical" evidence="8">
    <location>
        <begin position="360"/>
        <end position="381"/>
    </location>
</feature>
<dbReference type="InterPro" id="IPR038731">
    <property type="entry name" value="RgtA/B/C-like"/>
</dbReference>
<dbReference type="PANTHER" id="PTHR33908">
    <property type="entry name" value="MANNOSYLTRANSFERASE YKCB-RELATED"/>
    <property type="match status" value="1"/>
</dbReference>
<dbReference type="Proteomes" id="UP000639396">
    <property type="component" value="Unassembled WGS sequence"/>
</dbReference>
<gene>
    <name evidence="10" type="ORF">IDH45_17240</name>
</gene>
<keyword evidence="3" id="KW-0328">Glycosyltransferase</keyword>
<feature type="transmembrane region" description="Helical" evidence="8">
    <location>
        <begin position="336"/>
        <end position="354"/>
    </location>
</feature>
<organism evidence="10 11">
    <name type="scientific">Paenibacillus oceani</name>
    <dbReference type="NCBI Taxonomy" id="2772510"/>
    <lineage>
        <taxon>Bacteria</taxon>
        <taxon>Bacillati</taxon>
        <taxon>Bacillota</taxon>
        <taxon>Bacilli</taxon>
        <taxon>Bacillales</taxon>
        <taxon>Paenibacillaceae</taxon>
        <taxon>Paenibacillus</taxon>
    </lineage>
</organism>
<keyword evidence="4" id="KW-0808">Transferase</keyword>
<evidence type="ECO:0000256" key="2">
    <source>
        <dbReference type="ARBA" id="ARBA00022475"/>
    </source>
</evidence>
<name>A0A927CDC6_9BACL</name>
<sequence>MLNVQTVYKLYQKCIARDFIFLIPLVPLSLYVRLRYYFYLRSSGVGFPQAADSKWYLDYAHNLMANFTIGTHMNDILYIGYNLLLTVLLAIFKDPATILFIQAVTASLCVILVYKITRMLFNRTAAFIAALFYSYLWDITLWATYILTDSFFISLLLLCVYLLLKCYESDNRIVKVLFAVSLVYLAFFRPAGILSVAFILLYIVLRLPRKSVFAFLNKHKLALGGAAAAVVMVLVYLIAGHKLNALITSMQFNAKMVLYNIYAKGWIYDHPTPYDYKYKPDYTIDVWNSLVLSFIINNWEHILHIYGKRTVAFLGRWVWQTDLSSLLGIKLFLKNMLPVLLFMLGTIAAMWNGTFRKAAVIWYVILAVFVFCIIFFIDGMYRYKAPSSPFIAIAAGYGLERIIRGTIIIAKKMTGKLLWNNKGKFSS</sequence>
<keyword evidence="2" id="KW-1003">Cell membrane</keyword>
<dbReference type="EMBL" id="JACXJA010000022">
    <property type="protein sequence ID" value="MBD2863740.1"/>
    <property type="molecule type" value="Genomic_DNA"/>
</dbReference>
<accession>A0A927CDC6</accession>
<evidence type="ECO:0000256" key="4">
    <source>
        <dbReference type="ARBA" id="ARBA00022679"/>
    </source>
</evidence>
<evidence type="ECO:0000256" key="7">
    <source>
        <dbReference type="ARBA" id="ARBA00023136"/>
    </source>
</evidence>
<evidence type="ECO:0000256" key="8">
    <source>
        <dbReference type="SAM" id="Phobius"/>
    </source>
</evidence>
<dbReference type="GO" id="GO:0016763">
    <property type="term" value="F:pentosyltransferase activity"/>
    <property type="evidence" value="ECO:0007669"/>
    <property type="project" value="TreeGrafter"/>
</dbReference>
<reference evidence="10" key="1">
    <citation type="submission" date="2020-09" db="EMBL/GenBank/DDBJ databases">
        <title>A novel bacterium of genus Paenibacillus, isolated from South China Sea.</title>
        <authorList>
            <person name="Huang H."/>
            <person name="Mo K."/>
            <person name="Hu Y."/>
        </authorList>
    </citation>
    <scope>NUCLEOTIDE SEQUENCE</scope>
    <source>
        <strain evidence="10">IB182363</strain>
    </source>
</reference>
<dbReference type="PANTHER" id="PTHR33908:SF11">
    <property type="entry name" value="MEMBRANE PROTEIN"/>
    <property type="match status" value="1"/>
</dbReference>
<evidence type="ECO:0000256" key="3">
    <source>
        <dbReference type="ARBA" id="ARBA00022676"/>
    </source>
</evidence>
<protein>
    <submittedName>
        <fullName evidence="10">Glycosyltransferase family 39 protein</fullName>
    </submittedName>
</protein>
<evidence type="ECO:0000256" key="5">
    <source>
        <dbReference type="ARBA" id="ARBA00022692"/>
    </source>
</evidence>
<dbReference type="Pfam" id="PF13231">
    <property type="entry name" value="PMT_2"/>
    <property type="match status" value="1"/>
</dbReference>
<dbReference type="RefSeq" id="WP_190929372.1">
    <property type="nucleotide sequence ID" value="NZ_JACXJA010000022.1"/>
</dbReference>
<feature type="transmembrane region" description="Helical" evidence="8">
    <location>
        <begin position="143"/>
        <end position="164"/>
    </location>
</feature>
<dbReference type="InterPro" id="IPR050297">
    <property type="entry name" value="LipidA_mod_glycosyltrf_83"/>
</dbReference>
<evidence type="ECO:0000313" key="10">
    <source>
        <dbReference type="EMBL" id="MBD2863740.1"/>
    </source>
</evidence>
<keyword evidence="7 8" id="KW-0472">Membrane</keyword>
<feature type="transmembrane region" description="Helical" evidence="8">
    <location>
        <begin position="221"/>
        <end position="239"/>
    </location>
</feature>
<feature type="transmembrane region" description="Helical" evidence="8">
    <location>
        <begin position="176"/>
        <end position="205"/>
    </location>
</feature>
<keyword evidence="6 8" id="KW-1133">Transmembrane helix</keyword>